<dbReference type="Pfam" id="PF25390">
    <property type="entry name" value="WD40_RLD"/>
    <property type="match status" value="1"/>
</dbReference>
<organism evidence="4 5">
    <name type="scientific">Klebsormidium nitens</name>
    <name type="common">Green alga</name>
    <name type="synonym">Ulothrix nitens</name>
    <dbReference type="NCBI Taxonomy" id="105231"/>
    <lineage>
        <taxon>Eukaryota</taxon>
        <taxon>Viridiplantae</taxon>
        <taxon>Streptophyta</taxon>
        <taxon>Klebsormidiophyceae</taxon>
        <taxon>Klebsormidiales</taxon>
        <taxon>Klebsormidiaceae</taxon>
        <taxon>Klebsormidium</taxon>
    </lineage>
</organism>
<dbReference type="AlphaFoldDB" id="A0A1Y1HNF2"/>
<dbReference type="OMA" id="QPRMVED"/>
<dbReference type="PROSITE" id="PS50012">
    <property type="entry name" value="RCC1_3"/>
    <property type="match status" value="4"/>
</dbReference>
<dbReference type="EMBL" id="DF236997">
    <property type="protein sequence ID" value="GAQ80170.1"/>
    <property type="molecule type" value="Genomic_DNA"/>
</dbReference>
<proteinExistence type="predicted"/>
<evidence type="ECO:0000256" key="2">
    <source>
        <dbReference type="PROSITE-ProRule" id="PRU00235"/>
    </source>
</evidence>
<keyword evidence="1" id="KW-0677">Repeat</keyword>
<name>A0A1Y1HNF2_KLENI</name>
<sequence>MAGRQLAIWGCLGGGRERQVLEAPACTTPSESGREQEVGICAGGFGFAITRSGDGRILVRTRATEDRDGGANFFGAPSNALSLPDSEAASCCSAGYSHVVLATDKGKLYEWRASDALVHCVSAALPKVPVTMVAAGEHHSLALAGGAVWAWGAGAVGQLGQGSRISQAPSPLLVAGFGARPDESGSTAAEPPVVTEIAAGALHSALITDDGKLFTFGWGLYGQCGHDSTEDVLSPCCVADLHGVPVRQVAAGLWHTACLTLDGAVYTWGGNADGQLGTGLPTGASTPQLVEALPFEEDVVKISCGARHTVALTGGGKVFSWGWNKYGQLGHPACPAHQLPEEVRGLGIVQDVACGWWHTLLQYSGCEPDGATGTK</sequence>
<feature type="repeat" description="RCC1" evidence="2">
    <location>
        <begin position="316"/>
        <end position="365"/>
    </location>
</feature>
<dbReference type="Gene3D" id="2.130.10.30">
    <property type="entry name" value="Regulator of chromosome condensation 1/beta-lactamase-inhibitor protein II"/>
    <property type="match status" value="2"/>
</dbReference>
<dbReference type="PANTHER" id="PTHR22872">
    <property type="entry name" value="BTK-BINDING PROTEIN-RELATED"/>
    <property type="match status" value="1"/>
</dbReference>
<protein>
    <submittedName>
        <fullName evidence="4">RCC1 domain protein</fullName>
    </submittedName>
</protein>
<dbReference type="SUPFAM" id="SSF50985">
    <property type="entry name" value="RCC1/BLIP-II"/>
    <property type="match status" value="1"/>
</dbReference>
<feature type="repeat" description="RCC1" evidence="2">
    <location>
        <begin position="263"/>
        <end position="315"/>
    </location>
</feature>
<dbReference type="InterPro" id="IPR000408">
    <property type="entry name" value="Reg_chr_condens"/>
</dbReference>
<evidence type="ECO:0000313" key="5">
    <source>
        <dbReference type="Proteomes" id="UP000054558"/>
    </source>
</evidence>
<dbReference type="PRINTS" id="PR00633">
    <property type="entry name" value="RCCNDNSATION"/>
</dbReference>
<dbReference type="InterPro" id="IPR009091">
    <property type="entry name" value="RCC1/BLIP-II"/>
</dbReference>
<dbReference type="InterPro" id="IPR058923">
    <property type="entry name" value="RCC1-like_dom"/>
</dbReference>
<keyword evidence="5" id="KW-1185">Reference proteome</keyword>
<accession>A0A1Y1HNF2</accession>
<dbReference type="Proteomes" id="UP000054558">
    <property type="component" value="Unassembled WGS sequence"/>
</dbReference>
<evidence type="ECO:0000256" key="1">
    <source>
        <dbReference type="ARBA" id="ARBA00022737"/>
    </source>
</evidence>
<feature type="repeat" description="RCC1" evidence="2">
    <location>
        <begin position="146"/>
        <end position="210"/>
    </location>
</feature>
<feature type="domain" description="RCC1-like" evidence="3">
    <location>
        <begin position="12"/>
        <end position="360"/>
    </location>
</feature>
<dbReference type="OrthoDB" id="5370059at2759"/>
<evidence type="ECO:0000259" key="3">
    <source>
        <dbReference type="Pfam" id="PF25390"/>
    </source>
</evidence>
<evidence type="ECO:0000313" key="4">
    <source>
        <dbReference type="EMBL" id="GAQ80170.1"/>
    </source>
</evidence>
<feature type="repeat" description="RCC1" evidence="2">
    <location>
        <begin position="211"/>
        <end position="262"/>
    </location>
</feature>
<reference evidence="4 5" key="1">
    <citation type="journal article" date="2014" name="Nat. Commun.">
        <title>Klebsormidium flaccidum genome reveals primary factors for plant terrestrial adaptation.</title>
        <authorList>
            <person name="Hori K."/>
            <person name="Maruyama F."/>
            <person name="Fujisawa T."/>
            <person name="Togashi T."/>
            <person name="Yamamoto N."/>
            <person name="Seo M."/>
            <person name="Sato S."/>
            <person name="Yamada T."/>
            <person name="Mori H."/>
            <person name="Tajima N."/>
            <person name="Moriyama T."/>
            <person name="Ikeuchi M."/>
            <person name="Watanabe M."/>
            <person name="Wada H."/>
            <person name="Kobayashi K."/>
            <person name="Saito M."/>
            <person name="Masuda T."/>
            <person name="Sasaki-Sekimoto Y."/>
            <person name="Mashiguchi K."/>
            <person name="Awai K."/>
            <person name="Shimojima M."/>
            <person name="Masuda S."/>
            <person name="Iwai M."/>
            <person name="Nobusawa T."/>
            <person name="Narise T."/>
            <person name="Kondo S."/>
            <person name="Saito H."/>
            <person name="Sato R."/>
            <person name="Murakawa M."/>
            <person name="Ihara Y."/>
            <person name="Oshima-Yamada Y."/>
            <person name="Ohtaka K."/>
            <person name="Satoh M."/>
            <person name="Sonobe K."/>
            <person name="Ishii M."/>
            <person name="Ohtani R."/>
            <person name="Kanamori-Sato M."/>
            <person name="Honoki R."/>
            <person name="Miyazaki D."/>
            <person name="Mochizuki H."/>
            <person name="Umetsu J."/>
            <person name="Higashi K."/>
            <person name="Shibata D."/>
            <person name="Kamiya Y."/>
            <person name="Sato N."/>
            <person name="Nakamura Y."/>
            <person name="Tabata S."/>
            <person name="Ida S."/>
            <person name="Kurokawa K."/>
            <person name="Ohta H."/>
        </authorList>
    </citation>
    <scope>NUCLEOTIDE SEQUENCE [LARGE SCALE GENOMIC DNA]</scope>
    <source>
        <strain evidence="4 5">NIES-2285</strain>
    </source>
</reference>
<dbReference type="STRING" id="105231.A0A1Y1HNF2"/>
<dbReference type="PROSITE" id="PS00626">
    <property type="entry name" value="RCC1_2"/>
    <property type="match status" value="3"/>
</dbReference>
<gene>
    <name evidence="4" type="ORF">KFL_000480110</name>
</gene>
<dbReference type="InterPro" id="IPR051625">
    <property type="entry name" value="Signaling_Regulatory_Domain"/>
</dbReference>